<protein>
    <submittedName>
        <fullName evidence="1">Uncharacterized protein</fullName>
    </submittedName>
</protein>
<evidence type="ECO:0000313" key="2">
    <source>
        <dbReference type="Proteomes" id="UP000244855"/>
    </source>
</evidence>
<proteinExistence type="predicted"/>
<evidence type="ECO:0000313" key="1">
    <source>
        <dbReference type="EMBL" id="PVH99125.1"/>
    </source>
</evidence>
<dbReference type="OrthoDB" id="3821346at2759"/>
<name>A0A2V1DMH3_9PLEO</name>
<sequence>MPHHITHSSFGRTSLTTCDVFVMALSYLDARSMPSPEGLVESVAPWYLDAESVWWRVFVLGLR</sequence>
<reference evidence="1 2" key="1">
    <citation type="journal article" date="2018" name="Sci. Rep.">
        <title>Comparative genomics provides insights into the lifestyle and reveals functional heterogeneity of dark septate endophytic fungi.</title>
        <authorList>
            <person name="Knapp D.G."/>
            <person name="Nemeth J.B."/>
            <person name="Barry K."/>
            <person name="Hainaut M."/>
            <person name="Henrissat B."/>
            <person name="Johnson J."/>
            <person name="Kuo A."/>
            <person name="Lim J.H.P."/>
            <person name="Lipzen A."/>
            <person name="Nolan M."/>
            <person name="Ohm R.A."/>
            <person name="Tamas L."/>
            <person name="Grigoriev I.V."/>
            <person name="Spatafora J.W."/>
            <person name="Nagy L.G."/>
            <person name="Kovacs G.M."/>
        </authorList>
    </citation>
    <scope>NUCLEOTIDE SEQUENCE [LARGE SCALE GENOMIC DNA]</scope>
    <source>
        <strain evidence="1 2">DSE2036</strain>
    </source>
</reference>
<keyword evidence="2" id="KW-1185">Reference proteome</keyword>
<dbReference type="Proteomes" id="UP000244855">
    <property type="component" value="Unassembled WGS sequence"/>
</dbReference>
<organism evidence="1 2">
    <name type="scientific">Periconia macrospinosa</name>
    <dbReference type="NCBI Taxonomy" id="97972"/>
    <lineage>
        <taxon>Eukaryota</taxon>
        <taxon>Fungi</taxon>
        <taxon>Dikarya</taxon>
        <taxon>Ascomycota</taxon>
        <taxon>Pezizomycotina</taxon>
        <taxon>Dothideomycetes</taxon>
        <taxon>Pleosporomycetidae</taxon>
        <taxon>Pleosporales</taxon>
        <taxon>Massarineae</taxon>
        <taxon>Periconiaceae</taxon>
        <taxon>Periconia</taxon>
    </lineage>
</organism>
<dbReference type="EMBL" id="KZ805399">
    <property type="protein sequence ID" value="PVH99125.1"/>
    <property type="molecule type" value="Genomic_DNA"/>
</dbReference>
<accession>A0A2V1DMH3</accession>
<dbReference type="AlphaFoldDB" id="A0A2V1DMH3"/>
<gene>
    <name evidence="1" type="ORF">DM02DRAFT_529780</name>
</gene>